<feature type="transmembrane region" description="Helical" evidence="2">
    <location>
        <begin position="12"/>
        <end position="35"/>
    </location>
</feature>
<name>X6P4I7_RETFI</name>
<accession>X6P4I7</accession>
<feature type="transmembrane region" description="Helical" evidence="2">
    <location>
        <begin position="41"/>
        <end position="64"/>
    </location>
</feature>
<evidence type="ECO:0000313" key="4">
    <source>
        <dbReference type="Proteomes" id="UP000023152"/>
    </source>
</evidence>
<comment type="caution">
    <text evidence="3">The sequence shown here is derived from an EMBL/GenBank/DDBJ whole genome shotgun (WGS) entry which is preliminary data.</text>
</comment>
<organism evidence="3 4">
    <name type="scientific">Reticulomyxa filosa</name>
    <dbReference type="NCBI Taxonomy" id="46433"/>
    <lineage>
        <taxon>Eukaryota</taxon>
        <taxon>Sar</taxon>
        <taxon>Rhizaria</taxon>
        <taxon>Retaria</taxon>
        <taxon>Foraminifera</taxon>
        <taxon>Monothalamids</taxon>
        <taxon>Reticulomyxidae</taxon>
        <taxon>Reticulomyxa</taxon>
    </lineage>
</organism>
<gene>
    <name evidence="3" type="ORF">RFI_03667</name>
</gene>
<evidence type="ECO:0000256" key="2">
    <source>
        <dbReference type="SAM" id="Phobius"/>
    </source>
</evidence>
<dbReference type="EMBL" id="ASPP01003390">
    <property type="protein sequence ID" value="ETO33440.1"/>
    <property type="molecule type" value="Genomic_DNA"/>
</dbReference>
<evidence type="ECO:0000256" key="1">
    <source>
        <dbReference type="SAM" id="MobiDB-lite"/>
    </source>
</evidence>
<dbReference type="AlphaFoldDB" id="X6P4I7"/>
<keyword evidence="4" id="KW-1185">Reference proteome</keyword>
<feature type="compositionally biased region" description="Polar residues" evidence="1">
    <location>
        <begin position="169"/>
        <end position="180"/>
    </location>
</feature>
<keyword evidence="2" id="KW-1133">Transmembrane helix</keyword>
<dbReference type="Proteomes" id="UP000023152">
    <property type="component" value="Unassembled WGS sequence"/>
</dbReference>
<protein>
    <submittedName>
        <fullName evidence="3">Uncharacterized protein</fullName>
    </submittedName>
</protein>
<proteinExistence type="predicted"/>
<evidence type="ECO:0000313" key="3">
    <source>
        <dbReference type="EMBL" id="ETO33440.1"/>
    </source>
</evidence>
<reference evidence="3 4" key="1">
    <citation type="journal article" date="2013" name="Curr. Biol.">
        <title>The Genome of the Foraminiferan Reticulomyxa filosa.</title>
        <authorList>
            <person name="Glockner G."/>
            <person name="Hulsmann N."/>
            <person name="Schleicher M."/>
            <person name="Noegel A.A."/>
            <person name="Eichinger L."/>
            <person name="Gallinger C."/>
            <person name="Pawlowski J."/>
            <person name="Sierra R."/>
            <person name="Euteneuer U."/>
            <person name="Pillet L."/>
            <person name="Moustafa A."/>
            <person name="Platzer M."/>
            <person name="Groth M."/>
            <person name="Szafranski K."/>
            <person name="Schliwa M."/>
        </authorList>
    </citation>
    <scope>NUCLEOTIDE SEQUENCE [LARGE SCALE GENOMIC DNA]</scope>
</reference>
<keyword evidence="2" id="KW-0812">Transmembrane</keyword>
<feature type="region of interest" description="Disordered" evidence="1">
    <location>
        <begin position="159"/>
        <end position="180"/>
    </location>
</feature>
<sequence length="195" mass="22686">MYGLRYTHNKFAFPWQSYSIRITVLMLIPLGVLFLNQSTVWYSLWVLAMVFLNFLLDHLFLEVISIEVRTDKRKVYKIPIQLDGPNIRKLSTFEMSQIVLDLKKLQQIDREEEHEAASSTKMRILNFKTKIPDNTPQSGGTPGPQRIKEATILNVMSTQPKETPHENKNSGIEMNQVNQIQPKLRKLCKKKLENT</sequence>
<keyword evidence="2" id="KW-0472">Membrane</keyword>